<protein>
    <recommendedName>
        <fullName evidence="3">DUF2961 domain-containing protein</fullName>
    </recommendedName>
</protein>
<evidence type="ECO:0008006" key="3">
    <source>
        <dbReference type="Google" id="ProtNLM"/>
    </source>
</evidence>
<gene>
    <name evidence="1" type="ORF">A2838_02145</name>
</gene>
<dbReference type="AlphaFoldDB" id="A0A1G2SZ97"/>
<dbReference type="EMBL" id="MHVH01000005">
    <property type="protein sequence ID" value="OHA90377.1"/>
    <property type="molecule type" value="Genomic_DNA"/>
</dbReference>
<sequence length="962" mass="107460">MKQRFRNVFLSLAFKKCLILPFLVGIIFVSVSKNLISADTLTPTVSCPTASSPNNFSFSDTTGTREVTVTGVGSGVTEVFFPTWSEVGGQDDIIWYKGVDQGNGVWTASINLAKHPGLGLLLVANYINPGLKLCNSIYWERTSDPAQITCPVSISPQNITFTDTKGIRDITATGVGSGVTEVFFPAWSEAGGQDDLIWYKGVNQGNGVWTASINMVKHPGLGTIFVDVYINPGIKYCSPSPRWTRTQDSIPIPPPALNYEAGLKAMEQPELLPMWLPNGTQTKQISTYDTTGGNDDGFHLNLRRYVDSNGDWVIFDEYGAGALYRMQMNVWNGGRIAPSTRIKFYFDNETAPRLNKTMAEFFGKDQRYSAPLNSPLTFFDDHNSTGLYGKDRFAINYYPFPFKQHLKITMSPQDNGAIKWYQFTYLKFSNDNLVTSWQGMTQDSSLVRSQWNNLGADPKSQVGNVEVNKVSSIPAGTSATIFDLSGQGSISSINLELVPGMPQLFKEARIQMYWDGSSVPAVDMSLGSFFGGGGDTIGAEEVYFKTFKNLFYGFDGSSPNNESFYSYWPMPFWTRAKIVIVNNTNLNISSLTSNIKYKPASVLNYSKDGAGYFYAKRTIDISSPNQPYSMAFNEQGRGKVVGLMFYSTGFSADGDEFTYIDDSSTPQIHGDGTEDDHNQGWLGDAYQKALWGGLVDGYQGAYRTYYNDSYIFNKNIKITYEHSNWGGLKSGQKTDAVVYYYKDADGKSNLTLTDKLDVGNIQSENSHGYSIDKQTWFGSTNSNYDGYEQKLDYIHIIDNGRSNNGYSQFTVKIDPNNNGVKLRKRLNRYNNQIQKADVYVNDAKVTENPWYIMDLNSDASHGFIDSDFEIPSSYTVGKSSLKIKIVYLDSTDKDKGINEYYYWIYSYGKNMSGRGISDALSDHNKNNLASVGIFATNVSNNIKIVLYKFVKLPKFLWRAINK</sequence>
<accession>A0A1G2SZ97</accession>
<dbReference type="Pfam" id="PF11175">
    <property type="entry name" value="DUF2961"/>
    <property type="match status" value="2"/>
</dbReference>
<evidence type="ECO:0000313" key="2">
    <source>
        <dbReference type="Proteomes" id="UP000178107"/>
    </source>
</evidence>
<dbReference type="Proteomes" id="UP000178107">
    <property type="component" value="Unassembled WGS sequence"/>
</dbReference>
<dbReference type="Gene3D" id="2.60.120.1390">
    <property type="match status" value="2"/>
</dbReference>
<evidence type="ECO:0000313" key="1">
    <source>
        <dbReference type="EMBL" id="OHA90377.1"/>
    </source>
</evidence>
<organism evidence="1 2">
    <name type="scientific">Candidatus Zambryskibacteria bacterium RIFCSPHIGHO2_01_FULL_46_25</name>
    <dbReference type="NCBI Taxonomy" id="1802738"/>
    <lineage>
        <taxon>Bacteria</taxon>
        <taxon>Candidatus Zambryskiibacteriota</taxon>
    </lineage>
</organism>
<dbReference type="Pfam" id="PF08481">
    <property type="entry name" value="GBS_Bsp-like"/>
    <property type="match status" value="2"/>
</dbReference>
<comment type="caution">
    <text evidence="1">The sequence shown here is derived from an EMBL/GenBank/DDBJ whole genome shotgun (WGS) entry which is preliminary data.</text>
</comment>
<dbReference type="InterPro" id="IPR021345">
    <property type="entry name" value="DUF2961"/>
</dbReference>
<reference evidence="1 2" key="1">
    <citation type="journal article" date="2016" name="Nat. Commun.">
        <title>Thousands of microbial genomes shed light on interconnected biogeochemical processes in an aquifer system.</title>
        <authorList>
            <person name="Anantharaman K."/>
            <person name="Brown C.T."/>
            <person name="Hug L.A."/>
            <person name="Sharon I."/>
            <person name="Castelle C.J."/>
            <person name="Probst A.J."/>
            <person name="Thomas B.C."/>
            <person name="Singh A."/>
            <person name="Wilkins M.J."/>
            <person name="Karaoz U."/>
            <person name="Brodie E.L."/>
            <person name="Williams K.H."/>
            <person name="Hubbard S.S."/>
            <person name="Banfield J.F."/>
        </authorList>
    </citation>
    <scope>NUCLEOTIDE SEQUENCE [LARGE SCALE GENOMIC DNA]</scope>
</reference>
<dbReference type="InterPro" id="IPR013688">
    <property type="entry name" value="GBS_Bsp-like"/>
</dbReference>
<dbReference type="Gene3D" id="2.60.40.3760">
    <property type="match status" value="2"/>
</dbReference>
<name>A0A1G2SZ97_9BACT</name>
<proteinExistence type="predicted"/>